<dbReference type="InterPro" id="IPR051353">
    <property type="entry name" value="Tobamovirus_resist_UPF0261"/>
</dbReference>
<keyword evidence="4" id="KW-1185">Reference proteome</keyword>
<dbReference type="NCBIfam" id="NF002674">
    <property type="entry name" value="PRK02399.1-2"/>
    <property type="match status" value="1"/>
</dbReference>
<dbReference type="InterPro" id="IPR056778">
    <property type="entry name" value="UPF0261_C"/>
</dbReference>
<dbReference type="InterPro" id="IPR044122">
    <property type="entry name" value="UPF0261_N"/>
</dbReference>
<dbReference type="Pfam" id="PF23189">
    <property type="entry name" value="UPF0261_C"/>
    <property type="match status" value="1"/>
</dbReference>
<sequence length="385" mass="41010">PSLLHILPSLPRTTYIQTITTTLIPTIRTLHQHSKIHTIISLGGSCGTAIATTLMREALPIGFPKVMVSTMASGDVQPYVQETDITMMYSVVDVAGMNGILERVLRNAAAAGEGMARAYFQGCVEGGEEGDGDADGGEGGGGGKKRIGITMFGVTTPGVTRIREFLEDHYRGQSNEESAAAAAASGGDGCEVYVFHATGAGGKAMERLIRETHLDAVVDLTTSEIVDEIVGGVLSAGSTRLSAAAEKGIPQVVSLGACDMINFGTPETVPERFAGRRIYEHNPTVTIVRTDEEESRRVGRFIADKLKQAIRPDKVVVLIPEGGLSMMDVPGQQFHDPQANEALFDTLEKELQNTGITVTRHPRDVNHPEFAQAVGTTLIKLLDGS</sequence>
<dbReference type="Pfam" id="PF06792">
    <property type="entry name" value="UPF0261"/>
    <property type="match status" value="1"/>
</dbReference>
<evidence type="ECO:0000313" key="4">
    <source>
        <dbReference type="Proteomes" id="UP000249402"/>
    </source>
</evidence>
<dbReference type="EMBL" id="KZ824485">
    <property type="protein sequence ID" value="RAK95758.1"/>
    <property type="molecule type" value="Genomic_DNA"/>
</dbReference>
<dbReference type="Gene3D" id="3.40.50.12020">
    <property type="entry name" value="Uncharacterised protein family UPF0261, NN domain"/>
    <property type="match status" value="1"/>
</dbReference>
<feature type="non-terminal residue" evidence="3">
    <location>
        <position position="1"/>
    </location>
</feature>
<dbReference type="CDD" id="cd15488">
    <property type="entry name" value="Tm-1-like"/>
    <property type="match status" value="1"/>
</dbReference>
<organism evidence="3 4">
    <name type="scientific">Aspergillus ibericus CBS 121593</name>
    <dbReference type="NCBI Taxonomy" id="1448316"/>
    <lineage>
        <taxon>Eukaryota</taxon>
        <taxon>Fungi</taxon>
        <taxon>Dikarya</taxon>
        <taxon>Ascomycota</taxon>
        <taxon>Pezizomycotina</taxon>
        <taxon>Eurotiomycetes</taxon>
        <taxon>Eurotiomycetidae</taxon>
        <taxon>Eurotiales</taxon>
        <taxon>Aspergillaceae</taxon>
        <taxon>Aspergillus</taxon>
        <taxon>Aspergillus subgen. Circumdati</taxon>
    </lineage>
</organism>
<dbReference type="Proteomes" id="UP000249402">
    <property type="component" value="Unassembled WGS sequence"/>
</dbReference>
<dbReference type="PANTHER" id="PTHR31862:SF1">
    <property type="entry name" value="UPF0261 DOMAIN PROTEIN (AFU_ORTHOLOGUE AFUA_1G10120)"/>
    <property type="match status" value="1"/>
</dbReference>
<evidence type="ECO:0000259" key="2">
    <source>
        <dbReference type="Pfam" id="PF23189"/>
    </source>
</evidence>
<dbReference type="GeneID" id="37225373"/>
<dbReference type="AlphaFoldDB" id="A0A395GLA3"/>
<dbReference type="InterPro" id="IPR008322">
    <property type="entry name" value="UPF0261"/>
</dbReference>
<dbReference type="VEuPathDB" id="FungiDB:BO80DRAFT_429600"/>
<feature type="domain" description="UPF0261" evidence="2">
    <location>
        <begin position="144"/>
        <end position="381"/>
    </location>
</feature>
<name>A0A395GLA3_9EURO</name>
<dbReference type="PANTHER" id="PTHR31862">
    <property type="entry name" value="UPF0261 DOMAIN PROTEIN (AFU_ORTHOLOGUE AFUA_1G10120)"/>
    <property type="match status" value="1"/>
</dbReference>
<accession>A0A395GLA3</accession>
<evidence type="ECO:0000313" key="3">
    <source>
        <dbReference type="EMBL" id="RAK95758.1"/>
    </source>
</evidence>
<feature type="domain" description="UPF0261" evidence="1">
    <location>
        <begin position="9"/>
        <end position="119"/>
    </location>
</feature>
<dbReference type="PIRSF" id="PIRSF033271">
    <property type="entry name" value="UCP033271"/>
    <property type="match status" value="1"/>
</dbReference>
<dbReference type="OrthoDB" id="10264588at2759"/>
<gene>
    <name evidence="3" type="ORF">BO80DRAFT_429600</name>
</gene>
<proteinExistence type="predicted"/>
<dbReference type="RefSeq" id="XP_025570086.1">
    <property type="nucleotide sequence ID" value="XM_025720508.1"/>
</dbReference>
<evidence type="ECO:0000259" key="1">
    <source>
        <dbReference type="Pfam" id="PF06792"/>
    </source>
</evidence>
<reference evidence="3 4" key="1">
    <citation type="submission" date="2018-02" db="EMBL/GenBank/DDBJ databases">
        <title>The genomes of Aspergillus section Nigri reveals drivers in fungal speciation.</title>
        <authorList>
            <consortium name="DOE Joint Genome Institute"/>
            <person name="Vesth T.C."/>
            <person name="Nybo J."/>
            <person name="Theobald S."/>
            <person name="Brandl J."/>
            <person name="Frisvad J.C."/>
            <person name="Nielsen K.F."/>
            <person name="Lyhne E.K."/>
            <person name="Kogle M.E."/>
            <person name="Kuo A."/>
            <person name="Riley R."/>
            <person name="Clum A."/>
            <person name="Nolan M."/>
            <person name="Lipzen A."/>
            <person name="Salamov A."/>
            <person name="Henrissat B."/>
            <person name="Wiebenga A."/>
            <person name="De vries R.P."/>
            <person name="Grigoriev I.V."/>
            <person name="Mortensen U.H."/>
            <person name="Andersen M.R."/>
            <person name="Baker S.E."/>
        </authorList>
    </citation>
    <scope>NUCLEOTIDE SEQUENCE [LARGE SCALE GENOMIC DNA]</scope>
    <source>
        <strain evidence="3 4">CBS 121593</strain>
    </source>
</reference>
<protein>
    <submittedName>
        <fullName evidence="3">Uncharacterized protein</fullName>
    </submittedName>
</protein>
<dbReference type="STRING" id="1448316.A0A395GLA3"/>
<dbReference type="Gene3D" id="3.40.50.12030">
    <property type="entry name" value="Uncharacterised protein family UPF0261, NC domain"/>
    <property type="match status" value="1"/>
</dbReference>